<dbReference type="GeneID" id="179861"/>
<evidence type="ECO:0000313" key="9">
    <source>
        <dbReference type="Proteomes" id="UP000001940"/>
    </source>
</evidence>
<evidence type="ECO:0000256" key="5">
    <source>
        <dbReference type="SAM" id="MobiDB-lite"/>
    </source>
</evidence>
<proteinExistence type="predicted"/>
<dbReference type="SMART" id="SM00211">
    <property type="entry name" value="TY"/>
    <property type="match status" value="1"/>
</dbReference>
<dbReference type="EMBL" id="BX284605">
    <property type="protein sequence ID" value="CAB03260.2"/>
    <property type="molecule type" value="Genomic_DNA"/>
</dbReference>
<evidence type="ECO:0000256" key="2">
    <source>
        <dbReference type="ARBA" id="ARBA00022900"/>
    </source>
</evidence>
<feature type="signal peptide" evidence="6">
    <location>
        <begin position="1"/>
        <end position="20"/>
    </location>
</feature>
<dbReference type="InterPro" id="IPR036084">
    <property type="entry name" value="Ser_inhib-like_sf"/>
</dbReference>
<reference evidence="8 9" key="1">
    <citation type="journal article" date="1998" name="Science">
        <title>Genome sequence of the nematode C. elegans: a platform for investigating biology.</title>
        <authorList>
            <consortium name="The C. elegans sequencing consortium"/>
            <person name="Sulson J.E."/>
            <person name="Waterston R."/>
        </authorList>
    </citation>
    <scope>NUCLEOTIDE SEQUENCE [LARGE SCALE GENOMIC DNA]</scope>
    <source>
        <strain evidence="8 9">Bristol N2</strain>
    </source>
</reference>
<keyword evidence="3 4" id="KW-1015">Disulfide bond</keyword>
<dbReference type="AGR" id="WB:WBGene00011328"/>
<dbReference type="AlphaFoldDB" id="P90956"/>
<dbReference type="WormBase" id="T01D3.3b">
    <property type="protein sequence ID" value="CE41153"/>
    <property type="gene ID" value="WBGene00011328"/>
</dbReference>
<dbReference type="SMR" id="P90956"/>
<dbReference type="GO" id="GO:0046872">
    <property type="term" value="F:metal ion binding"/>
    <property type="evidence" value="ECO:0007669"/>
    <property type="project" value="InterPro"/>
</dbReference>
<keyword evidence="9" id="KW-1185">Reference proteome</keyword>
<evidence type="ECO:0000256" key="3">
    <source>
        <dbReference type="ARBA" id="ARBA00023157"/>
    </source>
</evidence>
<keyword evidence="2" id="KW-0722">Serine protease inhibitor</keyword>
<dbReference type="InterPro" id="IPR036423">
    <property type="entry name" value="SOD-like_Cu/Zn_dom_sf"/>
</dbReference>
<dbReference type="PANTHER" id="PTHR23259">
    <property type="entry name" value="RIDDLE"/>
    <property type="match status" value="1"/>
</dbReference>
<dbReference type="eggNOG" id="KOG0441">
    <property type="taxonomic scope" value="Eukaryota"/>
</dbReference>
<dbReference type="SUPFAM" id="SSF57567">
    <property type="entry name" value="Serine protease inhibitors"/>
    <property type="match status" value="4"/>
</dbReference>
<dbReference type="Proteomes" id="UP000001940">
    <property type="component" value="Chromosome V"/>
</dbReference>
<dbReference type="PIR" id="T24293">
    <property type="entry name" value="T24293"/>
</dbReference>
<protein>
    <submittedName>
        <fullName evidence="8">Thyroglobulin type-1 domain-containing protein</fullName>
    </submittedName>
</protein>
<dbReference type="Gene3D" id="2.60.40.200">
    <property type="entry name" value="Superoxide dismutase, copper/zinc binding domain"/>
    <property type="match status" value="1"/>
</dbReference>
<dbReference type="Pfam" id="PF01826">
    <property type="entry name" value="TIL"/>
    <property type="match status" value="5"/>
</dbReference>
<evidence type="ECO:0000313" key="10">
    <source>
        <dbReference type="WormBase" id="T01D3.3b"/>
    </source>
</evidence>
<dbReference type="PIR" id="T24294">
    <property type="entry name" value="T24294"/>
</dbReference>
<dbReference type="Gene3D" id="2.10.25.10">
    <property type="entry name" value="Laminin"/>
    <property type="match status" value="6"/>
</dbReference>
<evidence type="ECO:0000259" key="7">
    <source>
        <dbReference type="PROSITE" id="PS51162"/>
    </source>
</evidence>
<dbReference type="SUPFAM" id="SSF49329">
    <property type="entry name" value="Cu,Zn superoxide dismutase-like"/>
    <property type="match status" value="1"/>
</dbReference>
<dbReference type="InterPro" id="IPR036857">
    <property type="entry name" value="Thyroglobulin_1_sf"/>
</dbReference>
<dbReference type="RefSeq" id="NP_506389.2">
    <property type="nucleotide sequence ID" value="NM_073988.5"/>
</dbReference>
<dbReference type="CTD" id="179861"/>
<evidence type="ECO:0000256" key="6">
    <source>
        <dbReference type="SAM" id="SignalP"/>
    </source>
</evidence>
<dbReference type="PROSITE" id="PS51162">
    <property type="entry name" value="THYROGLOBULIN_1_2"/>
    <property type="match status" value="1"/>
</dbReference>
<dbReference type="Bgee" id="WBGene00011328">
    <property type="expression patterns" value="Expressed in pharyngeal muscle cell (C elegans) and 3 other cell types or tissues"/>
</dbReference>
<dbReference type="SUPFAM" id="SSF57610">
    <property type="entry name" value="Thyroglobulin type-1 domain"/>
    <property type="match status" value="1"/>
</dbReference>
<dbReference type="HOGENOM" id="CLU_325773_0_0_1"/>
<dbReference type="OrthoDB" id="6236007at2759"/>
<dbReference type="PANTHER" id="PTHR23259:SF67">
    <property type="entry name" value="THYROGLOBULIN TYPE-1 DOMAIN-CONTAINING PROTEIN"/>
    <property type="match status" value="1"/>
</dbReference>
<sequence>MLRILLLIVIFSSSWKEVHGQLRLCEAEGSCRHCADSRYSYYRCRMQDDCFIGEICDNGFCCPNVLPTFSLQREPTSPKPKRPLNITSDPPADEPCPDESRWSKRCSRDEDCTHQEELCIEGKCCKTCAMRRRELLDELRSLEIVGQAIPLCEESGLAWRRRQCLAGTEVCWCVTRYGRRLSGKESKDEKGCETVRRKQENLALKAAALLREQKEREETCKSTSPGECPLPLNTSITTLTRCFCDSECERGSKCCPGSITNSNYHACLPALTKIMNEPISNEINPTIAMVCGANEQYSACFSSCQPSCQDPSTPACPAPGCQPGCICLPGYIRRDSSPRSACVPRGLCQAYDLTIRCADEKRQYQTCGSACPISCATRNQPRCNERCVTGCFCKIPFILENADDPLHSRCILPSSCPEIPTPAPEIVEQFVQRNPGMIGSFGNTNIQYPTSPRATPSPVFTTTTRGLTTSQQKLPTLIPEQHCEHPLKNYQSCGSKCPASCDRPLSQAASIDCALSCEPGCFCRLPYVLADSKDPNSTCILPQLCSRKSIPPSTASVPASQSCPDPRKEWSQCGALHCSRSCANPLGRCGSGQCFSGCVCRQPYVLLHPNDPTSRCVLPAECDRGCEDPTKEFMTCGSSCPMGCDNRHPKNCAPCQTGCFCKNGLVFENSATWHTSKCIKIEECPPEEETTTEESTTTTTTEASVPPATTVIAEVHETRGRPFSSDSDLLALKPTVSQSECPATTFDVGGRGCNTDMDCPMEQRCCRPMIVSLGVNPQRCVCPDKHAVWSSCGTLCPEYCGQPSVPVCSGTCSAGCHCAPGFVRARNDVTAPCVPRESCSSSLGSSTTSRMRISPVAASMDEPMRFATIREITPHDAFVDDTIAVAILITREGAHIGRFTFSQLTSTALRIHGEVYTLPVGRHAVVLHQFGDSSEGCSRVGAPFSKSLSPSLGDITETGKFDRIVEWPVIDVVGRAVVIYSFSTAEWSLRAHFGEKPLACGTIGIAKVRAR</sequence>
<feature type="domain" description="Thyroglobulin type-1" evidence="7">
    <location>
        <begin position="125"/>
        <end position="192"/>
    </location>
</feature>
<dbReference type="UCSC" id="T01D3.3b.1">
    <property type="organism name" value="c. elegans"/>
</dbReference>
<dbReference type="STRING" id="6239.T01D3.3b.2"/>
<feature type="chain" id="PRO_5004161393" evidence="6">
    <location>
        <begin position="21"/>
        <end position="1011"/>
    </location>
</feature>
<dbReference type="PhylomeDB" id="P90956"/>
<dbReference type="InterPro" id="IPR000716">
    <property type="entry name" value="Thyroglobulin_1"/>
</dbReference>
<dbReference type="CDD" id="cd19941">
    <property type="entry name" value="TIL"/>
    <property type="match status" value="6"/>
</dbReference>
<comment type="caution">
    <text evidence="4">Lacks conserved residue(s) required for the propagation of feature annotation.</text>
</comment>
<dbReference type="CDD" id="cd00191">
    <property type="entry name" value="TY"/>
    <property type="match status" value="1"/>
</dbReference>
<organism evidence="8 9">
    <name type="scientific">Caenorhabditis elegans</name>
    <dbReference type="NCBI Taxonomy" id="6239"/>
    <lineage>
        <taxon>Eukaryota</taxon>
        <taxon>Metazoa</taxon>
        <taxon>Ecdysozoa</taxon>
        <taxon>Nematoda</taxon>
        <taxon>Chromadorea</taxon>
        <taxon>Rhabditida</taxon>
        <taxon>Rhabditina</taxon>
        <taxon>Rhabditomorpha</taxon>
        <taxon>Rhabditoidea</taxon>
        <taxon>Rhabditidae</taxon>
        <taxon>Peloderinae</taxon>
        <taxon>Caenorhabditis</taxon>
    </lineage>
</organism>
<name>P90956_CAEEL</name>
<evidence type="ECO:0000256" key="4">
    <source>
        <dbReference type="PROSITE-ProRule" id="PRU00500"/>
    </source>
</evidence>
<dbReference type="InterPro" id="IPR002919">
    <property type="entry name" value="TIL_dom"/>
</dbReference>
<dbReference type="GO" id="GO:0004867">
    <property type="term" value="F:serine-type endopeptidase inhibitor activity"/>
    <property type="evidence" value="ECO:0007669"/>
    <property type="project" value="UniProtKB-KW"/>
</dbReference>
<dbReference type="GO" id="GO:0005576">
    <property type="term" value="C:extracellular region"/>
    <property type="evidence" value="ECO:0007669"/>
    <property type="project" value="InterPro"/>
</dbReference>
<dbReference type="GO" id="GO:0006801">
    <property type="term" value="P:superoxide metabolic process"/>
    <property type="evidence" value="ECO:0007669"/>
    <property type="project" value="InterPro"/>
</dbReference>
<dbReference type="OMA" id="EYCGQPS"/>
<keyword evidence="6" id="KW-0732">Signal</keyword>
<dbReference type="ExpressionAtlas" id="P90956">
    <property type="expression patterns" value="baseline and differential"/>
</dbReference>
<dbReference type="InterPro" id="IPR051368">
    <property type="entry name" value="SerProtInhib-TIL_Domain"/>
</dbReference>
<dbReference type="PaxDb" id="6239-T01D3.3b.2"/>
<dbReference type="InParanoid" id="P90956"/>
<evidence type="ECO:0000256" key="1">
    <source>
        <dbReference type="ARBA" id="ARBA00022690"/>
    </source>
</evidence>
<keyword evidence="1" id="KW-0646">Protease inhibitor</keyword>
<evidence type="ECO:0000313" key="8">
    <source>
        <dbReference type="EMBL" id="CAB03260.2"/>
    </source>
</evidence>
<accession>P90956</accession>
<feature type="disulfide bond" evidence="4">
    <location>
        <begin position="164"/>
        <end position="171"/>
    </location>
</feature>
<gene>
    <name evidence="8" type="ORF">CELE_T01D3.3</name>
    <name evidence="8 10" type="ORF">T01D3.3</name>
</gene>
<feature type="region of interest" description="Disordered" evidence="5">
    <location>
        <begin position="73"/>
        <end position="99"/>
    </location>
</feature>